<dbReference type="EMBL" id="CP039396">
    <property type="protein sequence ID" value="QCD41506.1"/>
    <property type="molecule type" value="Genomic_DNA"/>
</dbReference>
<accession>A0A4P7W0U8</accession>
<evidence type="ECO:0000256" key="1">
    <source>
        <dbReference type="SAM" id="Phobius"/>
    </source>
</evidence>
<reference evidence="3" key="1">
    <citation type="submission" date="2019-02" db="EMBL/GenBank/DDBJ databases">
        <title>Isolation and identification of novel species under the genus Muribaculum.</title>
        <authorList>
            <person name="Miyake S."/>
            <person name="Ding Y."/>
            <person name="Low A."/>
            <person name="Soh M."/>
            <person name="Seedorf H."/>
        </authorList>
    </citation>
    <scope>NUCLEOTIDE SEQUENCE [LARGE SCALE GENOMIC DNA]</scope>
    <source>
        <strain evidence="3">H5</strain>
    </source>
</reference>
<evidence type="ECO:0008006" key="4">
    <source>
        <dbReference type="Google" id="ProtNLM"/>
    </source>
</evidence>
<feature type="transmembrane region" description="Helical" evidence="1">
    <location>
        <begin position="156"/>
        <end position="180"/>
    </location>
</feature>
<evidence type="ECO:0000313" key="2">
    <source>
        <dbReference type="EMBL" id="QCD41506.1"/>
    </source>
</evidence>
<name>A0A4P7W0U8_9BACT</name>
<dbReference type="RefSeq" id="WP_123613976.1">
    <property type="nucleotide sequence ID" value="NZ_CAXHQF010000071.1"/>
</dbReference>
<protein>
    <recommendedName>
        <fullName evidence="4">DUF1282 domain-containing protein</fullName>
    </recommendedName>
</protein>
<feature type="transmembrane region" description="Helical" evidence="1">
    <location>
        <begin position="37"/>
        <end position="54"/>
    </location>
</feature>
<feature type="transmembrane region" description="Helical" evidence="1">
    <location>
        <begin position="66"/>
        <end position="92"/>
    </location>
</feature>
<feature type="transmembrane region" description="Helical" evidence="1">
    <location>
        <begin position="104"/>
        <end position="122"/>
    </location>
</feature>
<gene>
    <name evidence="2" type="ORF">E7747_03830</name>
</gene>
<dbReference type="Proteomes" id="UP000297149">
    <property type="component" value="Chromosome"/>
</dbReference>
<dbReference type="KEGG" id="ddb:E7747_03830"/>
<evidence type="ECO:0000313" key="3">
    <source>
        <dbReference type="Proteomes" id="UP000297149"/>
    </source>
</evidence>
<keyword evidence="3" id="KW-1185">Reference proteome</keyword>
<organism evidence="2 3">
    <name type="scientific">Duncaniella dubosii</name>
    <dbReference type="NCBI Taxonomy" id="2518971"/>
    <lineage>
        <taxon>Bacteria</taxon>
        <taxon>Pseudomonadati</taxon>
        <taxon>Bacteroidota</taxon>
        <taxon>Bacteroidia</taxon>
        <taxon>Bacteroidales</taxon>
        <taxon>Muribaculaceae</taxon>
        <taxon>Duncaniella</taxon>
    </lineage>
</organism>
<proteinExistence type="predicted"/>
<sequence length="181" mass="21088">MKRYLKHLLQLILSPGNGWEDIDKADIPPRDIAVKGYYPLIALTSVSVFMQGVYHHEEFIVLFMRMIMSFLVYFVSYFFGVFALSLFVEPTLEKRYNETRSNTFVLYTLGLLALISLVINVLPVTKEMLFFLPFYVALIQWKGCRYMEVSKDRTGLFMIIAILGVLMPLYIFYFLFSLVIG</sequence>
<keyword evidence="1" id="KW-1133">Transmembrane helix</keyword>
<keyword evidence="1" id="KW-0472">Membrane</keyword>
<dbReference type="AlphaFoldDB" id="A0A4P7W0U8"/>
<keyword evidence="1" id="KW-0812">Transmembrane</keyword>